<dbReference type="GO" id="GO:0005634">
    <property type="term" value="C:nucleus"/>
    <property type="evidence" value="ECO:0007669"/>
    <property type="project" value="UniProtKB-SubCell"/>
</dbReference>
<dbReference type="AlphaFoldDB" id="A0A8H5G0J7"/>
<name>A0A8H5G0J7_9AGAR</name>
<evidence type="ECO:0000256" key="5">
    <source>
        <dbReference type="ARBA" id="ARBA00023242"/>
    </source>
</evidence>
<evidence type="ECO:0000313" key="9">
    <source>
        <dbReference type="Proteomes" id="UP000559027"/>
    </source>
</evidence>
<dbReference type="Pfam" id="PF00645">
    <property type="entry name" value="zf-PARP"/>
    <property type="match status" value="1"/>
</dbReference>
<gene>
    <name evidence="8" type="ORF">D9756_004371</name>
</gene>
<comment type="caution">
    <text evidence="8">The sequence shown here is derived from an EMBL/GenBank/DDBJ whole genome shotgun (WGS) entry which is preliminary data.</text>
</comment>
<evidence type="ECO:0000256" key="4">
    <source>
        <dbReference type="ARBA" id="ARBA00022833"/>
    </source>
</evidence>
<protein>
    <recommendedName>
        <fullName evidence="7">PARP-type domain-containing protein</fullName>
    </recommendedName>
</protein>
<dbReference type="SUPFAM" id="SSF57716">
    <property type="entry name" value="Glucocorticoid receptor-like (DNA-binding domain)"/>
    <property type="match status" value="1"/>
</dbReference>
<dbReference type="InterPro" id="IPR001510">
    <property type="entry name" value="Znf_PARP"/>
</dbReference>
<feature type="compositionally biased region" description="Basic and acidic residues" evidence="6">
    <location>
        <begin position="143"/>
        <end position="155"/>
    </location>
</feature>
<proteinExistence type="predicted"/>
<reference evidence="8 9" key="1">
    <citation type="journal article" date="2020" name="ISME J.">
        <title>Uncovering the hidden diversity of litter-decomposition mechanisms in mushroom-forming fungi.</title>
        <authorList>
            <person name="Floudas D."/>
            <person name="Bentzer J."/>
            <person name="Ahren D."/>
            <person name="Johansson T."/>
            <person name="Persson P."/>
            <person name="Tunlid A."/>
        </authorList>
    </citation>
    <scope>NUCLEOTIDE SEQUENCE [LARGE SCALE GENOMIC DNA]</scope>
    <source>
        <strain evidence="8 9">CBS 146.42</strain>
    </source>
</reference>
<evidence type="ECO:0000256" key="3">
    <source>
        <dbReference type="ARBA" id="ARBA00022771"/>
    </source>
</evidence>
<dbReference type="Gene3D" id="3.30.1740.10">
    <property type="entry name" value="Zinc finger, PARP-type"/>
    <property type="match status" value="1"/>
</dbReference>
<evidence type="ECO:0000256" key="2">
    <source>
        <dbReference type="ARBA" id="ARBA00022723"/>
    </source>
</evidence>
<evidence type="ECO:0000259" key="7">
    <source>
        <dbReference type="PROSITE" id="PS50064"/>
    </source>
</evidence>
<dbReference type="GO" id="GO:0003677">
    <property type="term" value="F:DNA binding"/>
    <property type="evidence" value="ECO:0007669"/>
    <property type="project" value="InterPro"/>
</dbReference>
<keyword evidence="9" id="KW-1185">Reference proteome</keyword>
<dbReference type="OrthoDB" id="429950at2759"/>
<feature type="domain" description="PARP-type" evidence="7">
    <location>
        <begin position="9"/>
        <end position="125"/>
    </location>
</feature>
<evidence type="ECO:0000256" key="1">
    <source>
        <dbReference type="ARBA" id="ARBA00004123"/>
    </source>
</evidence>
<evidence type="ECO:0000313" key="8">
    <source>
        <dbReference type="EMBL" id="KAF5355919.1"/>
    </source>
</evidence>
<dbReference type="GO" id="GO:0008270">
    <property type="term" value="F:zinc ion binding"/>
    <property type="evidence" value="ECO:0007669"/>
    <property type="project" value="UniProtKB-KW"/>
</dbReference>
<dbReference type="EMBL" id="JAACJO010000007">
    <property type="protein sequence ID" value="KAF5355919.1"/>
    <property type="molecule type" value="Genomic_DNA"/>
</dbReference>
<sequence length="394" mass="44057">MSGETLPQYCIEYARSSRSKCKGLKPCKGTPINEGDLRFGTWVEFRANHTVYVIKGVAPFGDVGSLTFTWGIDFDDSVWRHWGCVTPKLLENLKKTISEPSQLEGYNNLRESDRTKIVKAWEDGRVAEDDIPESAKSTVNGFGEEKPKKKKDGGNKKAARKVGAGAEGSTTFMKKSPAELEAEQTDHLNTVHALETALEPCRIEYGNQPQGSTEAEKDTHPSRIFSLLNTLSQRLDSLDKKLNRTCTSPGIQAPDPYLHPLPLPTPEKPANADKLFWTKKSWKWKDRPLKYVITVEGNSVPADKREEILMAAQGLLSDSAVRVGWHAQTWEKCGDMMKDIFVFGIERKFSEIALCANHWKAHRIAEDCYDVWRDGFFRSPIDAGSLVGDHGDAA</sequence>
<dbReference type="SMART" id="SM01336">
    <property type="entry name" value="zf-PARP"/>
    <property type="match status" value="1"/>
</dbReference>
<evidence type="ECO:0000256" key="6">
    <source>
        <dbReference type="SAM" id="MobiDB-lite"/>
    </source>
</evidence>
<organism evidence="8 9">
    <name type="scientific">Leucocoprinus leucothites</name>
    <dbReference type="NCBI Taxonomy" id="201217"/>
    <lineage>
        <taxon>Eukaryota</taxon>
        <taxon>Fungi</taxon>
        <taxon>Dikarya</taxon>
        <taxon>Basidiomycota</taxon>
        <taxon>Agaricomycotina</taxon>
        <taxon>Agaricomycetes</taxon>
        <taxon>Agaricomycetidae</taxon>
        <taxon>Agaricales</taxon>
        <taxon>Agaricineae</taxon>
        <taxon>Agaricaceae</taxon>
        <taxon>Leucocoprinus</taxon>
    </lineage>
</organism>
<accession>A0A8H5G0J7</accession>
<feature type="region of interest" description="Disordered" evidence="6">
    <location>
        <begin position="132"/>
        <end position="170"/>
    </location>
</feature>
<dbReference type="PROSITE" id="PS50064">
    <property type="entry name" value="ZF_PARP_2"/>
    <property type="match status" value="1"/>
</dbReference>
<keyword evidence="2" id="KW-0479">Metal-binding</keyword>
<dbReference type="InterPro" id="IPR036957">
    <property type="entry name" value="Znf_PARP_sf"/>
</dbReference>
<dbReference type="Proteomes" id="UP000559027">
    <property type="component" value="Unassembled WGS sequence"/>
</dbReference>
<keyword evidence="3" id="KW-0863">Zinc-finger</keyword>
<keyword evidence="4" id="KW-0862">Zinc</keyword>
<keyword evidence="5" id="KW-0539">Nucleus</keyword>
<comment type="subcellular location">
    <subcellularLocation>
        <location evidence="1">Nucleus</location>
    </subcellularLocation>
</comment>